<sequence>MKKLIVILLVIAVAVAMIACSQPEEEVPDDNNGNGNETVDPDPQVETTEVTLYFMNKEYVMTGNEELEKTVKIEREVNVEDKPVEEVIMEELKKPDDEELYSALEDIEVISVEIDESIAYVNMSGEKLFGGTLEESSILTQVVMTLTELDEVDSVQFLVDGSKRETLMGHYSIEEPITREDISN</sequence>
<evidence type="ECO:0000259" key="3">
    <source>
        <dbReference type="SMART" id="SM00909"/>
    </source>
</evidence>
<dbReference type="AlphaFoldDB" id="A0A6I0FBQ1"/>
<accession>A0A6I0FBQ1</accession>
<evidence type="ECO:0000256" key="1">
    <source>
        <dbReference type="SAM" id="MobiDB-lite"/>
    </source>
</evidence>
<name>A0A6I0FBQ1_9FIRM</name>
<dbReference type="OrthoDB" id="1954033at2"/>
<evidence type="ECO:0000313" key="4">
    <source>
        <dbReference type="EMBL" id="KAB3539685.1"/>
    </source>
</evidence>
<reference evidence="4 5" key="1">
    <citation type="submission" date="2019-10" db="EMBL/GenBank/DDBJ databases">
        <title>Alkaliphilus serpentinus sp. nov. and Alkaliphilus pronyensis sp. nov., two novel anaerobic alkaliphilic species isolated from the serpentinized-hosted hydrothermal field of the Prony Bay (New Caledonia).</title>
        <authorList>
            <person name="Postec A."/>
        </authorList>
    </citation>
    <scope>NUCLEOTIDE SEQUENCE [LARGE SCALE GENOMIC DNA]</scope>
    <source>
        <strain evidence="4 5">LacV</strain>
    </source>
</reference>
<dbReference type="Pfam" id="PF10646">
    <property type="entry name" value="Germane"/>
    <property type="match status" value="1"/>
</dbReference>
<dbReference type="RefSeq" id="WP_151859645.1">
    <property type="nucleotide sequence ID" value="NZ_WBZC01000002.1"/>
</dbReference>
<evidence type="ECO:0000313" key="5">
    <source>
        <dbReference type="Proteomes" id="UP000432715"/>
    </source>
</evidence>
<dbReference type="Proteomes" id="UP000432715">
    <property type="component" value="Unassembled WGS sequence"/>
</dbReference>
<organism evidence="4 5">
    <name type="scientific">Alkaliphilus pronyensis</name>
    <dbReference type="NCBI Taxonomy" id="1482732"/>
    <lineage>
        <taxon>Bacteria</taxon>
        <taxon>Bacillati</taxon>
        <taxon>Bacillota</taxon>
        <taxon>Clostridia</taxon>
        <taxon>Peptostreptococcales</taxon>
        <taxon>Natronincolaceae</taxon>
        <taxon>Alkaliphilus</taxon>
    </lineage>
</organism>
<feature type="domain" description="GerMN" evidence="3">
    <location>
        <begin position="85"/>
        <end position="168"/>
    </location>
</feature>
<dbReference type="InterPro" id="IPR019606">
    <property type="entry name" value="GerMN"/>
</dbReference>
<dbReference type="SMART" id="SM00909">
    <property type="entry name" value="Germane"/>
    <property type="match status" value="1"/>
</dbReference>
<keyword evidence="2" id="KW-0732">Signal</keyword>
<feature type="signal peptide" evidence="2">
    <location>
        <begin position="1"/>
        <end position="21"/>
    </location>
</feature>
<dbReference type="PROSITE" id="PS51257">
    <property type="entry name" value="PROKAR_LIPOPROTEIN"/>
    <property type="match status" value="1"/>
</dbReference>
<protein>
    <submittedName>
        <fullName evidence="4">GerMN domain-containing protein</fullName>
    </submittedName>
</protein>
<evidence type="ECO:0000256" key="2">
    <source>
        <dbReference type="SAM" id="SignalP"/>
    </source>
</evidence>
<dbReference type="EMBL" id="WBZC01000002">
    <property type="protein sequence ID" value="KAB3539685.1"/>
    <property type="molecule type" value="Genomic_DNA"/>
</dbReference>
<feature type="region of interest" description="Disordered" evidence="1">
    <location>
        <begin position="24"/>
        <end position="43"/>
    </location>
</feature>
<comment type="caution">
    <text evidence="4">The sequence shown here is derived from an EMBL/GenBank/DDBJ whole genome shotgun (WGS) entry which is preliminary data.</text>
</comment>
<feature type="chain" id="PRO_5026072267" evidence="2">
    <location>
        <begin position="22"/>
        <end position="184"/>
    </location>
</feature>
<keyword evidence="5" id="KW-1185">Reference proteome</keyword>
<gene>
    <name evidence="4" type="ORF">F8154_00595</name>
</gene>
<proteinExistence type="predicted"/>